<accession>A0A0J7YLU9</accession>
<name>A0A0J7YLU9_BETVV</name>
<organism evidence="1 2">
    <name type="scientific">Beta vulgaris subsp. vulgaris</name>
    <name type="common">Beet</name>
    <dbReference type="NCBI Taxonomy" id="3555"/>
    <lineage>
        <taxon>Eukaryota</taxon>
        <taxon>Viridiplantae</taxon>
        <taxon>Streptophyta</taxon>
        <taxon>Embryophyta</taxon>
        <taxon>Tracheophyta</taxon>
        <taxon>Spermatophyta</taxon>
        <taxon>Magnoliopsida</taxon>
        <taxon>eudicotyledons</taxon>
        <taxon>Gunneridae</taxon>
        <taxon>Pentapetalae</taxon>
        <taxon>Caryophyllales</taxon>
        <taxon>Chenopodiaceae</taxon>
        <taxon>Betoideae</taxon>
        <taxon>Beta</taxon>
    </lineage>
</organism>
<protein>
    <submittedName>
        <fullName evidence="1">Uncharacterized protein</fullName>
    </submittedName>
</protein>
<dbReference type="Gramene" id="KMS64622">
    <property type="protein sequence ID" value="KMS64622"/>
    <property type="gene ID" value="BVRB_018400"/>
</dbReference>
<reference evidence="1 2" key="1">
    <citation type="journal article" date="2014" name="Nature">
        <title>The genome of the recently domesticated crop plant sugar beet (Beta vulgaris).</title>
        <authorList>
            <person name="Dohm J.C."/>
            <person name="Minoche A.E."/>
            <person name="Holtgrawe D."/>
            <person name="Capella-Gutierrez S."/>
            <person name="Zakrzewski F."/>
            <person name="Tafer H."/>
            <person name="Rupp O."/>
            <person name="Sorensen T.R."/>
            <person name="Stracke R."/>
            <person name="Reinhardt R."/>
            <person name="Goesmann A."/>
            <person name="Kraft T."/>
            <person name="Schulz B."/>
            <person name="Stadler P.F."/>
            <person name="Schmidt T."/>
            <person name="Gabaldon T."/>
            <person name="Lehrach H."/>
            <person name="Weisshaar B."/>
            <person name="Himmelbauer H."/>
        </authorList>
    </citation>
    <scope>NUCLEOTIDE SEQUENCE [LARGE SCALE GENOMIC DNA]</scope>
    <source>
        <tissue evidence="1">Taproot</tissue>
    </source>
</reference>
<evidence type="ECO:0000313" key="1">
    <source>
        <dbReference type="EMBL" id="KMS64622.1"/>
    </source>
</evidence>
<evidence type="ECO:0000313" key="2">
    <source>
        <dbReference type="Proteomes" id="UP000035740"/>
    </source>
</evidence>
<dbReference type="Proteomes" id="UP000035740">
    <property type="component" value="Unassembled WGS sequence"/>
</dbReference>
<dbReference type="EMBL" id="KQ126857">
    <property type="protein sequence ID" value="KMS64622.1"/>
    <property type="molecule type" value="Genomic_DNA"/>
</dbReference>
<proteinExistence type="predicted"/>
<keyword evidence="2" id="KW-1185">Reference proteome</keyword>
<feature type="non-terminal residue" evidence="1">
    <location>
        <position position="1"/>
    </location>
</feature>
<sequence length="75" mass="8415">HESELGGRIIIVKYADERRNREKARAVWAQLPPEEEEAEGEGETDVDVQQAICGSGESRDLIMHSVHNTNPISFI</sequence>
<dbReference type="AlphaFoldDB" id="A0A0J7YLU9"/>
<gene>
    <name evidence="1" type="ORF">BVRB_018400</name>
</gene>